<evidence type="ECO:0000313" key="3">
    <source>
        <dbReference type="EMBL" id="KAJ3450377.1"/>
    </source>
</evidence>
<gene>
    <name evidence="3" type="ORF">M0812_06552</name>
</gene>
<dbReference type="InterPro" id="IPR004843">
    <property type="entry name" value="Calcineurin-like_PHP"/>
</dbReference>
<dbReference type="Proteomes" id="UP001146793">
    <property type="component" value="Unassembled WGS sequence"/>
</dbReference>
<accession>A0AAV8ACF4</accession>
<dbReference type="SUPFAM" id="SSF56300">
    <property type="entry name" value="Metallo-dependent phosphatases"/>
    <property type="match status" value="1"/>
</dbReference>
<comment type="caution">
    <text evidence="3">The sequence shown here is derived from an EMBL/GenBank/DDBJ whole genome shotgun (WGS) entry which is preliminary data.</text>
</comment>
<feature type="compositionally biased region" description="Low complexity" evidence="1">
    <location>
        <begin position="55"/>
        <end position="67"/>
    </location>
</feature>
<dbReference type="InterPro" id="IPR029052">
    <property type="entry name" value="Metallo-depent_PP-like"/>
</dbReference>
<dbReference type="PRINTS" id="PR00114">
    <property type="entry name" value="STPHPHTASE"/>
</dbReference>
<proteinExistence type="predicted"/>
<dbReference type="EMBL" id="JANTQA010000012">
    <property type="protein sequence ID" value="KAJ3450377.1"/>
    <property type="molecule type" value="Genomic_DNA"/>
</dbReference>
<organism evidence="3 4">
    <name type="scientific">Anaeramoeba flamelloides</name>
    <dbReference type="NCBI Taxonomy" id="1746091"/>
    <lineage>
        <taxon>Eukaryota</taxon>
        <taxon>Metamonada</taxon>
        <taxon>Anaeramoebidae</taxon>
        <taxon>Anaeramoeba</taxon>
    </lineage>
</organism>
<feature type="compositionally biased region" description="Low complexity" evidence="1">
    <location>
        <begin position="32"/>
        <end position="45"/>
    </location>
</feature>
<evidence type="ECO:0000256" key="1">
    <source>
        <dbReference type="SAM" id="MobiDB-lite"/>
    </source>
</evidence>
<dbReference type="GO" id="GO:0033192">
    <property type="term" value="F:calmodulin-dependent protein phosphatase activity"/>
    <property type="evidence" value="ECO:0007669"/>
    <property type="project" value="InterPro"/>
</dbReference>
<dbReference type="Pfam" id="PF00149">
    <property type="entry name" value="Metallophos"/>
    <property type="match status" value="1"/>
</dbReference>
<evidence type="ECO:0000259" key="2">
    <source>
        <dbReference type="Pfam" id="PF00149"/>
    </source>
</evidence>
<protein>
    <submittedName>
        <fullName evidence="3">Phosphoprotein phosphatase activity protein</fullName>
    </submittedName>
</protein>
<dbReference type="InterPro" id="IPR043360">
    <property type="entry name" value="PP2B"/>
</dbReference>
<feature type="domain" description="Calcineurin-like phosphoesterase" evidence="2">
    <location>
        <begin position="150"/>
        <end position="219"/>
    </location>
</feature>
<dbReference type="Gene3D" id="3.60.21.10">
    <property type="match status" value="1"/>
</dbReference>
<sequence length="220" mass="25151">MTENSPFYLKDSFGNDKELINSDTTETETETETATNTNTTSSFTESDFDTDSDSDVSSLTTSESEQSSDYERGTVNCGDDRQIKKARELIRERLPSEIVFPNEGNIPNYEAIFKHFTREGKLFRKDVIKICKLVQKTLKKEPNLLRISSPVLIFGDLHGQFFDLVSIMKAIEPCKENENHFLFLGDYVDRGNYGIEILLYLFALKISQPNACFILRGKHF</sequence>
<dbReference type="GO" id="GO:0097720">
    <property type="term" value="P:calcineurin-mediated signaling"/>
    <property type="evidence" value="ECO:0007669"/>
    <property type="project" value="InterPro"/>
</dbReference>
<dbReference type="PANTHER" id="PTHR45673">
    <property type="entry name" value="SERINE/THREONINE-PROTEIN PHOSPHATASE 2B CATALYTIC SUBUNIT 1-RELATED"/>
    <property type="match status" value="1"/>
</dbReference>
<name>A0AAV8ACF4_9EUKA</name>
<dbReference type="InterPro" id="IPR006186">
    <property type="entry name" value="Ser/Thr-sp_prot-phosphatase"/>
</dbReference>
<evidence type="ECO:0000313" key="4">
    <source>
        <dbReference type="Proteomes" id="UP001146793"/>
    </source>
</evidence>
<dbReference type="AlphaFoldDB" id="A0AAV8ACF4"/>
<reference evidence="3" key="1">
    <citation type="submission" date="2022-08" db="EMBL/GenBank/DDBJ databases">
        <title>Novel sulphate-reducing endosymbionts in the free-living metamonad Anaeramoeba.</title>
        <authorList>
            <person name="Jerlstrom-Hultqvist J."/>
            <person name="Cepicka I."/>
            <person name="Gallot-Lavallee L."/>
            <person name="Salas-Leiva D."/>
            <person name="Curtis B.A."/>
            <person name="Zahonova K."/>
            <person name="Pipaliya S."/>
            <person name="Dacks J."/>
            <person name="Roger A.J."/>
        </authorList>
    </citation>
    <scope>NUCLEOTIDE SEQUENCE</scope>
    <source>
        <strain evidence="3">Busselton2</strain>
    </source>
</reference>
<feature type="region of interest" description="Disordered" evidence="1">
    <location>
        <begin position="1"/>
        <end position="77"/>
    </location>
</feature>